<keyword evidence="2" id="KW-1185">Reference proteome</keyword>
<dbReference type="Proteomes" id="UP001162992">
    <property type="component" value="Chromosome 19"/>
</dbReference>
<evidence type="ECO:0000313" key="2">
    <source>
        <dbReference type="Proteomes" id="UP001162992"/>
    </source>
</evidence>
<protein>
    <submittedName>
        <fullName evidence="1">Uncharacterized protein</fullName>
    </submittedName>
</protein>
<sequence length="232" mass="26455">MESIEMNRSNAQLVHINLQKKIVRSRLESVKVVLRSLMLGILLGLVSWRVALALFNCYSSSKPMCADTWQSLNRAFSRHILFFIVNAVVLLVLVPSGFFSQSQDAQGAQTAHYDLKKLRAPAQQWKTSESGRFQNRPNLLEPETEGKELSLALAKMTQDQTKQCLLPKQHNTTCHLSSTKTMHSPVVHRNDLINGELEDLNGRIEAFIAKVRREMKQQERQDAPLDRYRSGR</sequence>
<proteinExistence type="predicted"/>
<name>A0ACC2AT88_DIPCM</name>
<evidence type="ECO:0000313" key="1">
    <source>
        <dbReference type="EMBL" id="KAJ7520750.1"/>
    </source>
</evidence>
<dbReference type="EMBL" id="CM055110">
    <property type="protein sequence ID" value="KAJ7520750.1"/>
    <property type="molecule type" value="Genomic_DNA"/>
</dbReference>
<organism evidence="1 2">
    <name type="scientific">Diphasiastrum complanatum</name>
    <name type="common">Issler's clubmoss</name>
    <name type="synonym">Lycopodium complanatum</name>
    <dbReference type="NCBI Taxonomy" id="34168"/>
    <lineage>
        <taxon>Eukaryota</taxon>
        <taxon>Viridiplantae</taxon>
        <taxon>Streptophyta</taxon>
        <taxon>Embryophyta</taxon>
        <taxon>Tracheophyta</taxon>
        <taxon>Lycopodiopsida</taxon>
        <taxon>Lycopodiales</taxon>
        <taxon>Lycopodiaceae</taxon>
        <taxon>Lycopodioideae</taxon>
        <taxon>Diphasiastrum</taxon>
    </lineage>
</organism>
<gene>
    <name evidence="1" type="ORF">O6H91_19G021300</name>
</gene>
<comment type="caution">
    <text evidence="1">The sequence shown here is derived from an EMBL/GenBank/DDBJ whole genome shotgun (WGS) entry which is preliminary data.</text>
</comment>
<reference evidence="2" key="1">
    <citation type="journal article" date="2024" name="Proc. Natl. Acad. Sci. U.S.A.">
        <title>Extraordinary preservation of gene collinearity over three hundred million years revealed in homosporous lycophytes.</title>
        <authorList>
            <person name="Li C."/>
            <person name="Wickell D."/>
            <person name="Kuo L.Y."/>
            <person name="Chen X."/>
            <person name="Nie B."/>
            <person name="Liao X."/>
            <person name="Peng D."/>
            <person name="Ji J."/>
            <person name="Jenkins J."/>
            <person name="Williams M."/>
            <person name="Shu S."/>
            <person name="Plott C."/>
            <person name="Barry K."/>
            <person name="Rajasekar S."/>
            <person name="Grimwood J."/>
            <person name="Han X."/>
            <person name="Sun S."/>
            <person name="Hou Z."/>
            <person name="He W."/>
            <person name="Dai G."/>
            <person name="Sun C."/>
            <person name="Schmutz J."/>
            <person name="Leebens-Mack J.H."/>
            <person name="Li F.W."/>
            <person name="Wang L."/>
        </authorList>
    </citation>
    <scope>NUCLEOTIDE SEQUENCE [LARGE SCALE GENOMIC DNA]</scope>
    <source>
        <strain evidence="2">cv. PW_Plant_1</strain>
    </source>
</reference>
<accession>A0ACC2AT88</accession>